<dbReference type="EMBL" id="CP042435">
    <property type="protein sequence ID" value="QEC69046.1"/>
    <property type="molecule type" value="Genomic_DNA"/>
</dbReference>
<evidence type="ECO:0000313" key="1">
    <source>
        <dbReference type="EMBL" id="QEC69046.1"/>
    </source>
</evidence>
<protein>
    <submittedName>
        <fullName evidence="1">Uncharacterized protein</fullName>
    </submittedName>
</protein>
<sequence length="166" mass="18922">MAHPNIELINALKETAARLKKGAHYAWGNHGSCNCGNLLQVVTKLSKEEIIRYAQTGTGEWTELAEEYCGITDAPVSLLIHKLEQLGLTTTDIHNLEYLEDREVLKNLPGGFRWLKRNIKEDVIVYFETFANMLEEKIIGQVDITSLMNKNEQEKSLQKEMMFIIA</sequence>
<organism evidence="1 2">
    <name type="scientific">Panacibacter ginsenosidivorans</name>
    <dbReference type="NCBI Taxonomy" id="1813871"/>
    <lineage>
        <taxon>Bacteria</taxon>
        <taxon>Pseudomonadati</taxon>
        <taxon>Bacteroidota</taxon>
        <taxon>Chitinophagia</taxon>
        <taxon>Chitinophagales</taxon>
        <taxon>Chitinophagaceae</taxon>
        <taxon>Panacibacter</taxon>
    </lineage>
</organism>
<accession>A0A5B8VEI6</accession>
<dbReference type="Proteomes" id="UP000321533">
    <property type="component" value="Chromosome"/>
</dbReference>
<dbReference type="AlphaFoldDB" id="A0A5B8VEI6"/>
<reference evidence="1 2" key="1">
    <citation type="journal article" date="2016" name="Int. J. Syst. Evol. Microbiol.">
        <title>Panacibacter ginsenosidivorans gen. nov., sp. nov., with ginsenoside converting activity isolated from soil of a ginseng field.</title>
        <authorList>
            <person name="Siddiqi M.Z."/>
            <person name="Muhammad Shafi S."/>
            <person name="Choi K.D."/>
            <person name="Im W.T."/>
        </authorList>
    </citation>
    <scope>NUCLEOTIDE SEQUENCE [LARGE SCALE GENOMIC DNA]</scope>
    <source>
        <strain evidence="1 2">Gsoil1550</strain>
    </source>
</reference>
<dbReference type="KEGG" id="pgin:FRZ67_17655"/>
<proteinExistence type="predicted"/>
<name>A0A5B8VEI6_9BACT</name>
<evidence type="ECO:0000313" key="2">
    <source>
        <dbReference type="Proteomes" id="UP000321533"/>
    </source>
</evidence>
<dbReference type="OrthoDB" id="197037at2"/>
<keyword evidence="2" id="KW-1185">Reference proteome</keyword>
<gene>
    <name evidence="1" type="ORF">FRZ67_17655</name>
</gene>
<dbReference type="RefSeq" id="WP_147191705.1">
    <property type="nucleotide sequence ID" value="NZ_CP042435.1"/>
</dbReference>